<dbReference type="GO" id="GO:0009738">
    <property type="term" value="P:abscisic acid-activated signaling pathway"/>
    <property type="evidence" value="ECO:0007669"/>
    <property type="project" value="InterPro"/>
</dbReference>
<dbReference type="InterPro" id="IPR050279">
    <property type="entry name" value="Plant_def-hormone_signal"/>
</dbReference>
<dbReference type="STRING" id="74649.A0A2P6QYQ6"/>
<dbReference type="GO" id="GO:0010427">
    <property type="term" value="F:abscisic acid binding"/>
    <property type="evidence" value="ECO:0007669"/>
    <property type="project" value="InterPro"/>
</dbReference>
<dbReference type="Gramene" id="PRQ39320">
    <property type="protein sequence ID" value="PRQ39320"/>
    <property type="gene ID" value="RchiOBHm_Chr4g0423871"/>
</dbReference>
<dbReference type="AlphaFoldDB" id="A0A2P6QYQ6"/>
<dbReference type="GO" id="GO:0038023">
    <property type="term" value="F:signaling receptor activity"/>
    <property type="evidence" value="ECO:0007669"/>
    <property type="project" value="InterPro"/>
</dbReference>
<dbReference type="PANTHER" id="PTHR31213">
    <property type="entry name" value="OS08G0374000 PROTEIN-RELATED"/>
    <property type="match status" value="1"/>
</dbReference>
<evidence type="ECO:0000256" key="1">
    <source>
        <dbReference type="ARBA" id="ARBA00009744"/>
    </source>
</evidence>
<dbReference type="OMA" id="TCTDEYT"/>
<evidence type="ECO:0000256" key="2">
    <source>
        <dbReference type="ARBA" id="ARBA00022821"/>
    </source>
</evidence>
<keyword evidence="6" id="KW-1185">Reference proteome</keyword>
<dbReference type="FunFam" id="3.30.530.20:FF:000007">
    <property type="entry name" value="Major pollen allergen Bet v 1-A"/>
    <property type="match status" value="2"/>
</dbReference>
<dbReference type="InterPro" id="IPR024949">
    <property type="entry name" value="Bet_v_I_allergen"/>
</dbReference>
<sequence>MGVTTYTDEYTSPIPPCRLFKALVLEADILVPMLMPEALKSIDTIQGDGRAGSIKQINFAEGMHIKESSMTHCVGWTFVEGSQIISVRNRVDEVDDENYVYNYTLIDGDISVMEKLEFISYEVKFEATPEGGSKNKMVSKYHTKGDIVLNEEDIKAGREKALGMYKVVEAYLLQNPDIYI</sequence>
<dbReference type="Proteomes" id="UP000238479">
    <property type="component" value="Chromosome 4"/>
</dbReference>
<dbReference type="GO" id="GO:0006952">
    <property type="term" value="P:defense response"/>
    <property type="evidence" value="ECO:0007669"/>
    <property type="project" value="UniProtKB-KW"/>
</dbReference>
<accession>A0A2P6QYQ6</accession>
<evidence type="ECO:0000313" key="5">
    <source>
        <dbReference type="EMBL" id="PRQ39320.1"/>
    </source>
</evidence>
<comment type="similarity">
    <text evidence="1">Belongs to the BetVI family.</text>
</comment>
<proteinExistence type="inferred from homology"/>
<organism evidence="5 6">
    <name type="scientific">Rosa chinensis</name>
    <name type="common">China rose</name>
    <dbReference type="NCBI Taxonomy" id="74649"/>
    <lineage>
        <taxon>Eukaryota</taxon>
        <taxon>Viridiplantae</taxon>
        <taxon>Streptophyta</taxon>
        <taxon>Embryophyta</taxon>
        <taxon>Tracheophyta</taxon>
        <taxon>Spermatophyta</taxon>
        <taxon>Magnoliopsida</taxon>
        <taxon>eudicotyledons</taxon>
        <taxon>Gunneridae</taxon>
        <taxon>Pentapetalae</taxon>
        <taxon>rosids</taxon>
        <taxon>fabids</taxon>
        <taxon>Rosales</taxon>
        <taxon>Rosaceae</taxon>
        <taxon>Rosoideae</taxon>
        <taxon>Rosoideae incertae sedis</taxon>
        <taxon>Rosa</taxon>
    </lineage>
</organism>
<dbReference type="PANTHER" id="PTHR31213:SF70">
    <property type="entry name" value="MAJOR ALLERGEN PRU AR 1-LIKE"/>
    <property type="match status" value="1"/>
</dbReference>
<dbReference type="GO" id="GO:0004864">
    <property type="term" value="F:protein phosphatase inhibitor activity"/>
    <property type="evidence" value="ECO:0007669"/>
    <property type="project" value="InterPro"/>
</dbReference>
<dbReference type="InterPro" id="IPR023393">
    <property type="entry name" value="START-like_dom_sf"/>
</dbReference>
<evidence type="ECO:0000256" key="3">
    <source>
        <dbReference type="ARBA" id="ARBA00023265"/>
    </source>
</evidence>
<evidence type="ECO:0000259" key="4">
    <source>
        <dbReference type="Pfam" id="PF00407"/>
    </source>
</evidence>
<comment type="caution">
    <text evidence="5">The sequence shown here is derived from an EMBL/GenBank/DDBJ whole genome shotgun (WGS) entry which is preliminary data.</text>
</comment>
<keyword evidence="3" id="KW-0568">Pathogenesis-related protein</keyword>
<dbReference type="InterPro" id="IPR000916">
    <property type="entry name" value="Bet_v_I/MLP"/>
</dbReference>
<dbReference type="Pfam" id="PF00407">
    <property type="entry name" value="Bet_v_1"/>
    <property type="match status" value="2"/>
</dbReference>
<dbReference type="CDD" id="cd07816">
    <property type="entry name" value="Bet_v1-like"/>
    <property type="match status" value="1"/>
</dbReference>
<feature type="domain" description="Bet v I/Major latex protein" evidence="4">
    <location>
        <begin position="1"/>
        <end position="66"/>
    </location>
</feature>
<feature type="domain" description="Bet v I/Major latex protein" evidence="4">
    <location>
        <begin position="75"/>
        <end position="175"/>
    </location>
</feature>
<reference evidence="5 6" key="1">
    <citation type="journal article" date="2018" name="Nat. Genet.">
        <title>The Rosa genome provides new insights in the design of modern roses.</title>
        <authorList>
            <person name="Bendahmane M."/>
        </authorList>
    </citation>
    <scope>NUCLEOTIDE SEQUENCE [LARGE SCALE GENOMIC DNA]</scope>
    <source>
        <strain evidence="6">cv. Old Blush</strain>
    </source>
</reference>
<dbReference type="EMBL" id="PDCK01000042">
    <property type="protein sequence ID" value="PRQ39320.1"/>
    <property type="molecule type" value="Genomic_DNA"/>
</dbReference>
<gene>
    <name evidence="5" type="ORF">RchiOBHm_Chr4g0423871</name>
</gene>
<dbReference type="SUPFAM" id="SSF55961">
    <property type="entry name" value="Bet v1-like"/>
    <property type="match status" value="1"/>
</dbReference>
<dbReference type="GO" id="GO:0005737">
    <property type="term" value="C:cytoplasm"/>
    <property type="evidence" value="ECO:0007669"/>
    <property type="project" value="TreeGrafter"/>
</dbReference>
<keyword evidence="2" id="KW-0611">Plant defense</keyword>
<dbReference type="PRINTS" id="PR00634">
    <property type="entry name" value="BETALLERGEN"/>
</dbReference>
<dbReference type="GO" id="GO:0005634">
    <property type="term" value="C:nucleus"/>
    <property type="evidence" value="ECO:0007669"/>
    <property type="project" value="TreeGrafter"/>
</dbReference>
<protein>
    <submittedName>
        <fullName evidence="5">Putative START-like domain, Bet v I type allergen</fullName>
    </submittedName>
</protein>
<name>A0A2P6QYQ6_ROSCH</name>
<evidence type="ECO:0000313" key="6">
    <source>
        <dbReference type="Proteomes" id="UP000238479"/>
    </source>
</evidence>
<dbReference type="Gene3D" id="3.30.530.20">
    <property type="match status" value="1"/>
</dbReference>